<keyword evidence="2" id="KW-1185">Reference proteome</keyword>
<protein>
    <submittedName>
        <fullName evidence="1">Uncharacterized protein</fullName>
    </submittedName>
</protein>
<dbReference type="OrthoDB" id="2085833at2"/>
<dbReference type="Proteomes" id="UP000484015">
    <property type="component" value="Unassembled WGS sequence"/>
</dbReference>
<proteinExistence type="predicted"/>
<dbReference type="EMBL" id="WNLA01000006">
    <property type="protein sequence ID" value="MTW02692.1"/>
    <property type="molecule type" value="Genomic_DNA"/>
</dbReference>
<comment type="caution">
    <text evidence="1">The sequence shown here is derived from an EMBL/GenBank/DDBJ whole genome shotgun (WGS) entry which is preliminary data.</text>
</comment>
<organism evidence="1 2">
    <name type="scientific">Pseudoduganella ginsengisoli</name>
    <dbReference type="NCBI Taxonomy" id="1462440"/>
    <lineage>
        <taxon>Bacteria</taxon>
        <taxon>Pseudomonadati</taxon>
        <taxon>Pseudomonadota</taxon>
        <taxon>Betaproteobacteria</taxon>
        <taxon>Burkholderiales</taxon>
        <taxon>Oxalobacteraceae</taxon>
        <taxon>Telluria group</taxon>
        <taxon>Pseudoduganella</taxon>
    </lineage>
</organism>
<evidence type="ECO:0000313" key="2">
    <source>
        <dbReference type="Proteomes" id="UP000484015"/>
    </source>
</evidence>
<dbReference type="AlphaFoldDB" id="A0A6L6Q0Y3"/>
<evidence type="ECO:0000313" key="1">
    <source>
        <dbReference type="EMBL" id="MTW02692.1"/>
    </source>
</evidence>
<accession>A0A6L6Q0Y3</accession>
<reference evidence="1 2" key="1">
    <citation type="submission" date="2019-11" db="EMBL/GenBank/DDBJ databases">
        <title>Type strains purchased from KCTC, JCM and DSMZ.</title>
        <authorList>
            <person name="Lu H."/>
        </authorList>
    </citation>
    <scope>NUCLEOTIDE SEQUENCE [LARGE SCALE GENOMIC DNA]</scope>
    <source>
        <strain evidence="1 2">KCTC 42409</strain>
    </source>
</reference>
<gene>
    <name evidence="1" type="ORF">GM668_11420</name>
</gene>
<dbReference type="RefSeq" id="WP_155439091.1">
    <property type="nucleotide sequence ID" value="NZ_WNLA01000006.1"/>
</dbReference>
<name>A0A6L6Q0Y3_9BURK</name>
<sequence>MMESRVEHGLVRLSKINFDMAGCSPELVENLAGEYIRRVAIMSGEQGISMPSPFFNPLSMLSIDGHVAKKAMERFQSAVGDKVRNAYLRRACECYLQWCEGIDEGDPIAGRYPDLFEPLVKLLEVGGEFGLHHGELMVGNGAVPLRDWMRFAKAVPFSMPSTV</sequence>